<evidence type="ECO:0000313" key="2">
    <source>
        <dbReference type="Proteomes" id="UP000006671"/>
    </source>
</evidence>
<dbReference type="Proteomes" id="UP000006671">
    <property type="component" value="Unassembled WGS sequence"/>
</dbReference>
<dbReference type="KEGG" id="ngr:NAEGRDRAFT_69637"/>
<gene>
    <name evidence="1" type="ORF">NAEGRDRAFT_69637</name>
</gene>
<dbReference type="OrthoDB" id="10353755at2759"/>
<dbReference type="VEuPathDB" id="AmoebaDB:NAEGRDRAFT_69637"/>
<accession>D2VL25</accession>
<dbReference type="AlphaFoldDB" id="D2VL25"/>
<name>D2VL25_NAEGR</name>
<dbReference type="GeneID" id="8851770"/>
<dbReference type="RefSeq" id="XP_002675207.1">
    <property type="nucleotide sequence ID" value="XM_002675161.1"/>
</dbReference>
<dbReference type="InParanoid" id="D2VL25"/>
<organism evidence="2">
    <name type="scientific">Naegleria gruberi</name>
    <name type="common">Amoeba</name>
    <dbReference type="NCBI Taxonomy" id="5762"/>
    <lineage>
        <taxon>Eukaryota</taxon>
        <taxon>Discoba</taxon>
        <taxon>Heterolobosea</taxon>
        <taxon>Tetramitia</taxon>
        <taxon>Eutetramitia</taxon>
        <taxon>Vahlkampfiidae</taxon>
        <taxon>Naegleria</taxon>
    </lineage>
</organism>
<reference evidence="1 2" key="1">
    <citation type="journal article" date="2010" name="Cell">
        <title>The genome of Naegleria gruberi illuminates early eukaryotic versatility.</title>
        <authorList>
            <person name="Fritz-Laylin L.K."/>
            <person name="Prochnik S.E."/>
            <person name="Ginger M.L."/>
            <person name="Dacks J.B."/>
            <person name="Carpenter M.L."/>
            <person name="Field M.C."/>
            <person name="Kuo A."/>
            <person name="Paredez A."/>
            <person name="Chapman J."/>
            <person name="Pham J."/>
            <person name="Shu S."/>
            <person name="Neupane R."/>
            <person name="Cipriano M."/>
            <person name="Mancuso J."/>
            <person name="Tu H."/>
            <person name="Salamov A."/>
            <person name="Lindquist E."/>
            <person name="Shapiro H."/>
            <person name="Lucas S."/>
            <person name="Grigoriev I.V."/>
            <person name="Cande W.Z."/>
            <person name="Fulton C."/>
            <person name="Rokhsar D.S."/>
            <person name="Dawson S.C."/>
        </authorList>
    </citation>
    <scope>NUCLEOTIDE SEQUENCE [LARGE SCALE GENOMIC DNA]</scope>
    <source>
        <strain evidence="1 2">NEG-M</strain>
    </source>
</reference>
<dbReference type="EMBL" id="GG738879">
    <property type="protein sequence ID" value="EFC42463.1"/>
    <property type="molecule type" value="Genomic_DNA"/>
</dbReference>
<proteinExistence type="predicted"/>
<protein>
    <submittedName>
        <fullName evidence="1">Predicted protein</fullName>
    </submittedName>
</protein>
<sequence length="292" mass="34402">MKSSTKKLKKLFKIIPEEFESLFQQKLTFCISNIEKYFKKTENEFIVLSSSTFKDTLQESNKNQAIIPIVRTILALSKWDGIDLLPHRFLDFFKDLSHRYSPNERIRALYMIAKTGTKKKEVEHLDELVEIFRNNFSVLNILERKLISWTGNNDFCSSYIACAHFMKNILASSTVRGGTIGIKAKKMQHFYEVLETVAKEIQQRTKLKLLDKYDGNITKDLMKQQAIEMLDEYDGIHHSLFSLFSPFIHELMRIITMRSFFKKLLLAKKQKTLQNLITEYYSRMNRINSNFH</sequence>
<evidence type="ECO:0000313" key="1">
    <source>
        <dbReference type="EMBL" id="EFC42463.1"/>
    </source>
</evidence>
<keyword evidence="2" id="KW-1185">Reference proteome</keyword>